<dbReference type="AlphaFoldDB" id="A0A3R7JTM4"/>
<evidence type="ECO:0000313" key="2">
    <source>
        <dbReference type="EMBL" id="KAG5445566.1"/>
    </source>
</evidence>
<dbReference type="EMBL" id="NIRI02000056">
    <property type="protein sequence ID" value="KAG5445566.1"/>
    <property type="molecule type" value="Genomic_DNA"/>
</dbReference>
<dbReference type="Proteomes" id="UP000286415">
    <property type="component" value="Unassembled WGS sequence"/>
</dbReference>
<dbReference type="InParanoid" id="A0A3R7JTM4"/>
<reference evidence="2 3" key="1">
    <citation type="journal article" date="2018" name="Biotechnol. Adv.">
        <title>Improved genomic resources and new bioinformatic workflow for the carcinogenic parasite Clonorchis sinensis: Biotechnological implications.</title>
        <authorList>
            <person name="Wang D."/>
            <person name="Korhonen P.K."/>
            <person name="Gasser R.B."/>
            <person name="Young N.D."/>
        </authorList>
    </citation>
    <scope>NUCLEOTIDE SEQUENCE [LARGE SCALE GENOMIC DNA]</scope>
    <source>
        <strain evidence="2">Cs-k2</strain>
    </source>
</reference>
<gene>
    <name evidence="2" type="ORF">CSKR_106930</name>
</gene>
<feature type="region of interest" description="Disordered" evidence="1">
    <location>
        <begin position="69"/>
        <end position="99"/>
    </location>
</feature>
<proteinExistence type="predicted"/>
<keyword evidence="3" id="KW-1185">Reference proteome</keyword>
<reference evidence="2 3" key="2">
    <citation type="journal article" date="2021" name="Genomics">
        <title>High-quality reference genome for Clonorchis sinensis.</title>
        <authorList>
            <person name="Young N.D."/>
            <person name="Stroehlein A.J."/>
            <person name="Kinkar L."/>
            <person name="Wang T."/>
            <person name="Sohn W.M."/>
            <person name="Chang B.C.H."/>
            <person name="Kaur P."/>
            <person name="Weisz D."/>
            <person name="Dudchenko O."/>
            <person name="Aiden E.L."/>
            <person name="Korhonen P.K."/>
            <person name="Gasser R.B."/>
        </authorList>
    </citation>
    <scope>NUCLEOTIDE SEQUENCE [LARGE SCALE GENOMIC DNA]</scope>
    <source>
        <strain evidence="2">Cs-k2</strain>
    </source>
</reference>
<evidence type="ECO:0000313" key="3">
    <source>
        <dbReference type="Proteomes" id="UP000286415"/>
    </source>
</evidence>
<comment type="caution">
    <text evidence="2">The sequence shown here is derived from an EMBL/GenBank/DDBJ whole genome shotgun (WGS) entry which is preliminary data.</text>
</comment>
<name>A0A3R7JTM4_CLOSI</name>
<feature type="compositionally biased region" description="Polar residues" evidence="1">
    <location>
        <begin position="73"/>
        <end position="82"/>
    </location>
</feature>
<sequence length="99" mass="11317">MDDNFIIIKKHLTVKNSAKKQCLLGHQVHGEIGKQWAIGSFRLSEAIVEHNSRKLKRSSTWWNLGQTKRDGCKTSSKTTVNQEALLRDRSKNANQTNQQ</sequence>
<organism evidence="2 3">
    <name type="scientific">Clonorchis sinensis</name>
    <name type="common">Chinese liver fluke</name>
    <dbReference type="NCBI Taxonomy" id="79923"/>
    <lineage>
        <taxon>Eukaryota</taxon>
        <taxon>Metazoa</taxon>
        <taxon>Spiralia</taxon>
        <taxon>Lophotrochozoa</taxon>
        <taxon>Platyhelminthes</taxon>
        <taxon>Trematoda</taxon>
        <taxon>Digenea</taxon>
        <taxon>Opisthorchiida</taxon>
        <taxon>Opisthorchiata</taxon>
        <taxon>Opisthorchiidae</taxon>
        <taxon>Clonorchis</taxon>
    </lineage>
</organism>
<protein>
    <submittedName>
        <fullName evidence="2">Uncharacterized protein</fullName>
    </submittedName>
</protein>
<accession>A0A3R7JTM4</accession>
<evidence type="ECO:0000256" key="1">
    <source>
        <dbReference type="SAM" id="MobiDB-lite"/>
    </source>
</evidence>